<accession>A0A1B0A664</accession>
<reference evidence="1" key="2">
    <citation type="submission" date="2020-05" db="UniProtKB">
        <authorList>
            <consortium name="EnsemblMetazoa"/>
        </authorList>
    </citation>
    <scope>IDENTIFICATION</scope>
    <source>
        <strain evidence="1">IAEA</strain>
    </source>
</reference>
<keyword evidence="2" id="KW-1185">Reference proteome</keyword>
<reference evidence="2" key="1">
    <citation type="submission" date="2014-03" db="EMBL/GenBank/DDBJ databases">
        <authorList>
            <person name="Aksoy S."/>
            <person name="Warren W."/>
            <person name="Wilson R.K."/>
        </authorList>
    </citation>
    <scope>NUCLEOTIDE SEQUENCE [LARGE SCALE GENOMIC DNA]</scope>
    <source>
        <strain evidence="2">IAEA</strain>
    </source>
</reference>
<evidence type="ECO:0000313" key="1">
    <source>
        <dbReference type="EnsemblMetazoa" id="GPAI035626-PA"/>
    </source>
</evidence>
<dbReference type="EnsemblMetazoa" id="GPAI035626-RA">
    <property type="protein sequence ID" value="GPAI035626-PA"/>
    <property type="gene ID" value="GPAI035626"/>
</dbReference>
<sequence length="124" mass="13443">MIHDCDNKKPTIDFSCKYEEISSENKVNTSYLLLMVVKYADECGIGISNPNIFSIPTVAGLVTDLGSIEPPPSVTVPDDPLLTGAMIYDEFFLTESCHNILKCYCIPSPPPPLSSLPSSLSSSL</sequence>
<organism evidence="1 2">
    <name type="scientific">Glossina pallidipes</name>
    <name type="common">Tsetse fly</name>
    <dbReference type="NCBI Taxonomy" id="7398"/>
    <lineage>
        <taxon>Eukaryota</taxon>
        <taxon>Metazoa</taxon>
        <taxon>Ecdysozoa</taxon>
        <taxon>Arthropoda</taxon>
        <taxon>Hexapoda</taxon>
        <taxon>Insecta</taxon>
        <taxon>Pterygota</taxon>
        <taxon>Neoptera</taxon>
        <taxon>Endopterygota</taxon>
        <taxon>Diptera</taxon>
        <taxon>Brachycera</taxon>
        <taxon>Muscomorpha</taxon>
        <taxon>Hippoboscoidea</taxon>
        <taxon>Glossinidae</taxon>
        <taxon>Glossina</taxon>
    </lineage>
</organism>
<name>A0A1B0A664_GLOPL</name>
<dbReference type="Proteomes" id="UP000092445">
    <property type="component" value="Unassembled WGS sequence"/>
</dbReference>
<dbReference type="AlphaFoldDB" id="A0A1B0A664"/>
<proteinExistence type="predicted"/>
<evidence type="ECO:0000313" key="2">
    <source>
        <dbReference type="Proteomes" id="UP000092445"/>
    </source>
</evidence>
<dbReference type="VEuPathDB" id="VectorBase:GPAI035626"/>
<protein>
    <submittedName>
        <fullName evidence="1">Uncharacterized protein</fullName>
    </submittedName>
</protein>